<organism evidence="1 2">
    <name type="scientific">Parabacteroides distasonis</name>
    <dbReference type="NCBI Taxonomy" id="823"/>
    <lineage>
        <taxon>Bacteria</taxon>
        <taxon>Pseudomonadati</taxon>
        <taxon>Bacteroidota</taxon>
        <taxon>Bacteroidia</taxon>
        <taxon>Bacteroidales</taxon>
        <taxon>Tannerellaceae</taxon>
        <taxon>Parabacteroides</taxon>
    </lineage>
</organism>
<accession>A0A7K0HSS0</accession>
<gene>
    <name evidence="1" type="ORF">GKD66_22350</name>
</gene>
<sequence length="171" mass="18905">MCSELINARPKNGSIEPVGRPILERQFAEGKSPVFVHKNGTYEHLISYANDIVLFDSDKVDGQWVVKNTAFAQIPGVKQIQSVGNILVMATGESIHYAIFIGGEYTYLGDQIPEPSIRFSCIKEEAVYSDDISCNLEPAVRIQDVGSLVTLNEAGEKIITNSFKASYYKLL</sequence>
<dbReference type="Proteomes" id="UP000441358">
    <property type="component" value="Unassembled WGS sequence"/>
</dbReference>
<proteinExistence type="predicted"/>
<evidence type="ECO:0000313" key="2">
    <source>
        <dbReference type="Proteomes" id="UP000441358"/>
    </source>
</evidence>
<dbReference type="AlphaFoldDB" id="A0A7K0HSS0"/>
<reference evidence="1 2" key="1">
    <citation type="journal article" date="2019" name="Nat. Med.">
        <title>A library of human gut bacterial isolates paired with longitudinal multiomics data enables mechanistic microbiome research.</title>
        <authorList>
            <person name="Poyet M."/>
            <person name="Groussin M."/>
            <person name="Gibbons S.M."/>
            <person name="Avila-Pacheco J."/>
            <person name="Jiang X."/>
            <person name="Kearney S.M."/>
            <person name="Perrotta A.R."/>
            <person name="Berdy B."/>
            <person name="Zhao S."/>
            <person name="Lieberman T.D."/>
            <person name="Swanson P.K."/>
            <person name="Smith M."/>
            <person name="Roesemann S."/>
            <person name="Alexander J.E."/>
            <person name="Rich S.A."/>
            <person name="Livny J."/>
            <person name="Vlamakis H."/>
            <person name="Clish C."/>
            <person name="Bullock K."/>
            <person name="Deik A."/>
            <person name="Scott J."/>
            <person name="Pierce K.A."/>
            <person name="Xavier R.J."/>
            <person name="Alm E.J."/>
        </authorList>
    </citation>
    <scope>NUCLEOTIDE SEQUENCE [LARGE SCALE GENOMIC DNA]</scope>
    <source>
        <strain evidence="1 2">BIOML-A32</strain>
    </source>
</reference>
<feature type="non-terminal residue" evidence="1">
    <location>
        <position position="171"/>
    </location>
</feature>
<protein>
    <submittedName>
        <fullName evidence="1">Uncharacterized protein</fullName>
    </submittedName>
</protein>
<dbReference type="EMBL" id="WKMC01000092">
    <property type="protein sequence ID" value="MRZ52897.1"/>
    <property type="molecule type" value="Genomic_DNA"/>
</dbReference>
<comment type="caution">
    <text evidence="1">The sequence shown here is derived from an EMBL/GenBank/DDBJ whole genome shotgun (WGS) entry which is preliminary data.</text>
</comment>
<evidence type="ECO:0000313" key="1">
    <source>
        <dbReference type="EMBL" id="MRZ52897.1"/>
    </source>
</evidence>
<name>A0A7K0HSS0_PARDI</name>